<accession>A0A8G0PKF3</accession>
<name>A0A8G0PKF3_9HYPO</name>
<feature type="compositionally biased region" description="Basic and acidic residues" evidence="1">
    <location>
        <begin position="1"/>
        <end position="44"/>
    </location>
</feature>
<evidence type="ECO:0000313" key="2">
    <source>
        <dbReference type="EMBL" id="QYT03878.1"/>
    </source>
</evidence>
<reference evidence="2 3" key="1">
    <citation type="journal article" date="2021" name="BMC Genomics">
        <title>Telomere-to-telomere genome assembly of asparaginase-producing Trichoderma simmonsii.</title>
        <authorList>
            <person name="Chung D."/>
            <person name="Kwon Y.M."/>
            <person name="Yang Y."/>
        </authorList>
    </citation>
    <scope>NUCLEOTIDE SEQUENCE [LARGE SCALE GENOMIC DNA]</scope>
    <source>
        <strain evidence="2 3">GH-Sj1</strain>
    </source>
</reference>
<dbReference type="AlphaFoldDB" id="A0A8G0PKF3"/>
<dbReference type="EMBL" id="CP075869">
    <property type="protein sequence ID" value="QYT03878.1"/>
    <property type="molecule type" value="Genomic_DNA"/>
</dbReference>
<evidence type="ECO:0000313" key="3">
    <source>
        <dbReference type="Proteomes" id="UP000826661"/>
    </source>
</evidence>
<dbReference type="Proteomes" id="UP000826661">
    <property type="component" value="Chromosome VI"/>
</dbReference>
<sequence length="114" mass="12653">MVDRGKTGDGERRKEEEERERGSEPKERDRERATKRVSKGDRPVESVGQAQDSACKYKYSNLARSRRLQGTQQVSAGNSPLVVANETAQGRMRAGGQSRRYLKGLAMVSELPGS</sequence>
<evidence type="ECO:0000256" key="1">
    <source>
        <dbReference type="SAM" id="MobiDB-lite"/>
    </source>
</evidence>
<protein>
    <submittedName>
        <fullName evidence="2">Uncharacterized protein</fullName>
    </submittedName>
</protein>
<organism evidence="2 3">
    <name type="scientific">Trichoderma simmonsii</name>
    <dbReference type="NCBI Taxonomy" id="1491479"/>
    <lineage>
        <taxon>Eukaryota</taxon>
        <taxon>Fungi</taxon>
        <taxon>Dikarya</taxon>
        <taxon>Ascomycota</taxon>
        <taxon>Pezizomycotina</taxon>
        <taxon>Sordariomycetes</taxon>
        <taxon>Hypocreomycetidae</taxon>
        <taxon>Hypocreales</taxon>
        <taxon>Hypocreaceae</taxon>
        <taxon>Trichoderma</taxon>
    </lineage>
</organism>
<gene>
    <name evidence="2" type="ORF">H0G86_010823</name>
</gene>
<feature type="region of interest" description="Disordered" evidence="1">
    <location>
        <begin position="1"/>
        <end position="52"/>
    </location>
</feature>
<keyword evidence="3" id="KW-1185">Reference proteome</keyword>
<proteinExistence type="predicted"/>